<reference evidence="3" key="1">
    <citation type="journal article" date="2019" name="Int. J. Syst. Evol. Microbiol.">
        <title>The Global Catalogue of Microorganisms (GCM) 10K type strain sequencing project: providing services to taxonomists for standard genome sequencing and annotation.</title>
        <authorList>
            <consortium name="The Broad Institute Genomics Platform"/>
            <consortium name="The Broad Institute Genome Sequencing Center for Infectious Disease"/>
            <person name="Wu L."/>
            <person name="Ma J."/>
        </authorList>
    </citation>
    <scope>NUCLEOTIDE SEQUENCE [LARGE SCALE GENOMIC DNA]</scope>
    <source>
        <strain evidence="3">CCUG 49018</strain>
    </source>
</reference>
<evidence type="ECO:0000313" key="3">
    <source>
        <dbReference type="Proteomes" id="UP001597182"/>
    </source>
</evidence>
<proteinExistence type="predicted"/>
<evidence type="ECO:0000313" key="2">
    <source>
        <dbReference type="EMBL" id="MFD1233187.1"/>
    </source>
</evidence>
<dbReference type="GO" id="GO:0008168">
    <property type="term" value="F:methyltransferase activity"/>
    <property type="evidence" value="ECO:0007669"/>
    <property type="project" value="UniProtKB-KW"/>
</dbReference>
<dbReference type="EC" id="2.1.1.-" evidence="2"/>
<sequence>MAQEGQPVNERFPRSSAYHPDWVLAAVSGGANSLWLTEWLVEAMDLHSGMRGLDLGCGRGASSIFLHRELGVQVWATDLWFGADERLARIRDAGVEHSVFPIHADARALPFAAGFFDAIVSIDSFVYYGTDDLYASYLARFVEPGGQIGIAGSGLLSEFAGPVPEHLAAWWEPSLACLHSAAWWRRHWERSGVLAVEVADTMPDGWRHWLEWQHVVAPDNTAEIDAVRTDAGRHLGYVRAVARRPEAAVLDEPITTIPVEYTMAPLTRPGHDDAG</sequence>
<accession>A0ABW3VD30</accession>
<dbReference type="PANTHER" id="PTHR44068">
    <property type="entry name" value="ZGC:194242"/>
    <property type="match status" value="1"/>
</dbReference>
<feature type="domain" description="Methyltransferase" evidence="1">
    <location>
        <begin position="53"/>
        <end position="146"/>
    </location>
</feature>
<name>A0ABW3VD30_9PSEU</name>
<dbReference type="InterPro" id="IPR029063">
    <property type="entry name" value="SAM-dependent_MTases_sf"/>
</dbReference>
<keyword evidence="2" id="KW-0808">Transferase</keyword>
<dbReference type="RefSeq" id="WP_346091823.1">
    <property type="nucleotide sequence ID" value="NZ_BAABKS010000040.1"/>
</dbReference>
<evidence type="ECO:0000259" key="1">
    <source>
        <dbReference type="Pfam" id="PF13649"/>
    </source>
</evidence>
<dbReference type="Pfam" id="PF13649">
    <property type="entry name" value="Methyltransf_25"/>
    <property type="match status" value="1"/>
</dbReference>
<dbReference type="Proteomes" id="UP001597182">
    <property type="component" value="Unassembled WGS sequence"/>
</dbReference>
<protein>
    <submittedName>
        <fullName evidence="2">SAM-dependent methyltransferase</fullName>
        <ecNumber evidence="2">2.1.1.-</ecNumber>
    </submittedName>
</protein>
<dbReference type="Gene3D" id="3.40.50.150">
    <property type="entry name" value="Vaccinia Virus protein VP39"/>
    <property type="match status" value="1"/>
</dbReference>
<dbReference type="EMBL" id="JBHTMB010000054">
    <property type="protein sequence ID" value="MFD1233187.1"/>
    <property type="molecule type" value="Genomic_DNA"/>
</dbReference>
<dbReference type="PANTHER" id="PTHR44068:SF11">
    <property type="entry name" value="GERANYL DIPHOSPHATE 2-C-METHYLTRANSFERASE"/>
    <property type="match status" value="1"/>
</dbReference>
<organism evidence="2 3">
    <name type="scientific">Pseudonocardia benzenivorans</name>
    <dbReference type="NCBI Taxonomy" id="228005"/>
    <lineage>
        <taxon>Bacteria</taxon>
        <taxon>Bacillati</taxon>
        <taxon>Actinomycetota</taxon>
        <taxon>Actinomycetes</taxon>
        <taxon>Pseudonocardiales</taxon>
        <taxon>Pseudonocardiaceae</taxon>
        <taxon>Pseudonocardia</taxon>
    </lineage>
</organism>
<dbReference type="CDD" id="cd02440">
    <property type="entry name" value="AdoMet_MTases"/>
    <property type="match status" value="1"/>
</dbReference>
<dbReference type="SUPFAM" id="SSF53335">
    <property type="entry name" value="S-adenosyl-L-methionine-dependent methyltransferases"/>
    <property type="match status" value="1"/>
</dbReference>
<dbReference type="GO" id="GO:0032259">
    <property type="term" value="P:methylation"/>
    <property type="evidence" value="ECO:0007669"/>
    <property type="project" value="UniProtKB-KW"/>
</dbReference>
<dbReference type="InterPro" id="IPR050447">
    <property type="entry name" value="Erg6_SMT_methyltransf"/>
</dbReference>
<comment type="caution">
    <text evidence="2">The sequence shown here is derived from an EMBL/GenBank/DDBJ whole genome shotgun (WGS) entry which is preliminary data.</text>
</comment>
<keyword evidence="2" id="KW-0489">Methyltransferase</keyword>
<keyword evidence="3" id="KW-1185">Reference proteome</keyword>
<dbReference type="InterPro" id="IPR041698">
    <property type="entry name" value="Methyltransf_25"/>
</dbReference>
<gene>
    <name evidence="2" type="ORF">ACFQ34_07825</name>
</gene>